<gene>
    <name evidence="1" type="ORF">JMJ77_011484</name>
</gene>
<comment type="caution">
    <text evidence="1">The sequence shown here is derived from an EMBL/GenBank/DDBJ whole genome shotgun (WGS) entry which is preliminary data.</text>
</comment>
<proteinExistence type="predicted"/>
<organism evidence="1 2">
    <name type="scientific">Colletotrichum scovillei</name>
    <dbReference type="NCBI Taxonomy" id="1209932"/>
    <lineage>
        <taxon>Eukaryota</taxon>
        <taxon>Fungi</taxon>
        <taxon>Dikarya</taxon>
        <taxon>Ascomycota</taxon>
        <taxon>Pezizomycotina</taxon>
        <taxon>Sordariomycetes</taxon>
        <taxon>Hypocreomycetidae</taxon>
        <taxon>Glomerellales</taxon>
        <taxon>Glomerellaceae</taxon>
        <taxon>Colletotrichum</taxon>
        <taxon>Colletotrichum acutatum species complex</taxon>
    </lineage>
</organism>
<dbReference type="EMBL" id="JAESDN010000011">
    <property type="protein sequence ID" value="KAG7043662.1"/>
    <property type="molecule type" value="Genomic_DNA"/>
</dbReference>
<feature type="non-terminal residue" evidence="1">
    <location>
        <position position="65"/>
    </location>
</feature>
<accession>A0A9P7UD31</accession>
<dbReference type="Proteomes" id="UP000699042">
    <property type="component" value="Unassembled WGS sequence"/>
</dbReference>
<evidence type="ECO:0000313" key="2">
    <source>
        <dbReference type="Proteomes" id="UP000699042"/>
    </source>
</evidence>
<dbReference type="AlphaFoldDB" id="A0A9P7UD31"/>
<reference evidence="1" key="1">
    <citation type="submission" date="2021-05" db="EMBL/GenBank/DDBJ databases">
        <title>Comparative genomics of three Colletotrichum scovillei strains and genetic complementation revealed genes involved fungal growth and virulence on chili pepper.</title>
        <authorList>
            <person name="Hsieh D.-K."/>
            <person name="Chuang S.-C."/>
            <person name="Chen C.-Y."/>
            <person name="Chao Y.-T."/>
            <person name="Lu M.-Y.J."/>
            <person name="Lee M.-H."/>
            <person name="Shih M.-C."/>
        </authorList>
    </citation>
    <scope>NUCLEOTIDE SEQUENCE</scope>
    <source>
        <strain evidence="1">Coll-153</strain>
    </source>
</reference>
<name>A0A9P7UD31_9PEZI</name>
<evidence type="ECO:0000313" key="1">
    <source>
        <dbReference type="EMBL" id="KAG7043662.1"/>
    </source>
</evidence>
<protein>
    <submittedName>
        <fullName evidence="1">Uncharacterized protein</fullName>
    </submittedName>
</protein>
<keyword evidence="2" id="KW-1185">Reference proteome</keyword>
<sequence>MPSQTHQARYDEFRIVLEQLNDMAYLLFYRHSGRYQLDAVKMLRHFDSFQEASQDIVSLKEQCER</sequence>